<dbReference type="Proteomes" id="UP000481861">
    <property type="component" value="Unassembled WGS sequence"/>
</dbReference>
<evidence type="ECO:0000256" key="1">
    <source>
        <dbReference type="SAM" id="MobiDB-lite"/>
    </source>
</evidence>
<evidence type="ECO:0000313" key="2">
    <source>
        <dbReference type="EMBL" id="KAF2867738.1"/>
    </source>
</evidence>
<organism evidence="2 3">
    <name type="scientific">Massariosphaeria phaeospora</name>
    <dbReference type="NCBI Taxonomy" id="100035"/>
    <lineage>
        <taxon>Eukaryota</taxon>
        <taxon>Fungi</taxon>
        <taxon>Dikarya</taxon>
        <taxon>Ascomycota</taxon>
        <taxon>Pezizomycotina</taxon>
        <taxon>Dothideomycetes</taxon>
        <taxon>Pleosporomycetidae</taxon>
        <taxon>Pleosporales</taxon>
        <taxon>Pleosporales incertae sedis</taxon>
        <taxon>Massariosphaeria</taxon>
    </lineage>
</organism>
<sequence length="202" mass="21495">MAVTGAPPGYCARVALLIPGCGSALKAPRPPRALLLSCLSASTPPAAFRGGFQLLLSAFRSLIISVRDGMLSSEAIGFLLLLLLSLISLPGCERGTLFCGTWRYGLGVRERVHSSTFSSSRTREPTGPESRIGPRSASWAAAESRMTPRPLTLPAESTGADSRRDPRSAPCATADSWMTPRSKRALCSLASMIRTAPRRHLS</sequence>
<keyword evidence="3" id="KW-1185">Reference proteome</keyword>
<protein>
    <submittedName>
        <fullName evidence="2">Uncharacterized protein</fullName>
    </submittedName>
</protein>
<comment type="caution">
    <text evidence="2">The sequence shown here is derived from an EMBL/GenBank/DDBJ whole genome shotgun (WGS) entry which is preliminary data.</text>
</comment>
<feature type="region of interest" description="Disordered" evidence="1">
    <location>
        <begin position="115"/>
        <end position="177"/>
    </location>
</feature>
<name>A0A7C8M3X8_9PLEO</name>
<gene>
    <name evidence="2" type="ORF">BDV95DRAFT_174590</name>
</gene>
<reference evidence="2 3" key="1">
    <citation type="submission" date="2020-01" db="EMBL/GenBank/DDBJ databases">
        <authorList>
            <consortium name="DOE Joint Genome Institute"/>
            <person name="Haridas S."/>
            <person name="Albert R."/>
            <person name="Binder M."/>
            <person name="Bloem J."/>
            <person name="Labutti K."/>
            <person name="Salamov A."/>
            <person name="Andreopoulos B."/>
            <person name="Baker S.E."/>
            <person name="Barry K."/>
            <person name="Bills G."/>
            <person name="Bluhm B.H."/>
            <person name="Cannon C."/>
            <person name="Castanera R."/>
            <person name="Culley D.E."/>
            <person name="Daum C."/>
            <person name="Ezra D."/>
            <person name="Gonzalez J.B."/>
            <person name="Henrissat B."/>
            <person name="Kuo A."/>
            <person name="Liang C."/>
            <person name="Lipzen A."/>
            <person name="Lutzoni F."/>
            <person name="Magnuson J."/>
            <person name="Mondo S."/>
            <person name="Nolan M."/>
            <person name="Ohm R."/>
            <person name="Pangilinan J."/>
            <person name="Park H.-J.H."/>
            <person name="Ramirez L."/>
            <person name="Alfaro M."/>
            <person name="Sun H."/>
            <person name="Tritt A."/>
            <person name="Yoshinaga Y."/>
            <person name="Zwiers L.-H.L."/>
            <person name="Turgeon B.G."/>
            <person name="Goodwin S.B."/>
            <person name="Spatafora J.W."/>
            <person name="Crous P.W."/>
            <person name="Grigoriev I.V."/>
        </authorList>
    </citation>
    <scope>NUCLEOTIDE SEQUENCE [LARGE SCALE GENOMIC DNA]</scope>
    <source>
        <strain evidence="2 3">CBS 611.86</strain>
    </source>
</reference>
<dbReference type="EMBL" id="JAADJZ010000022">
    <property type="protein sequence ID" value="KAF2867738.1"/>
    <property type="molecule type" value="Genomic_DNA"/>
</dbReference>
<proteinExistence type="predicted"/>
<accession>A0A7C8M3X8</accession>
<dbReference type="AlphaFoldDB" id="A0A7C8M3X8"/>
<evidence type="ECO:0000313" key="3">
    <source>
        <dbReference type="Proteomes" id="UP000481861"/>
    </source>
</evidence>